<evidence type="ECO:0000313" key="1">
    <source>
        <dbReference type="EMBL" id="PWA51868.1"/>
    </source>
</evidence>
<organism evidence="1 2">
    <name type="scientific">Artemisia annua</name>
    <name type="common">Sweet wormwood</name>
    <dbReference type="NCBI Taxonomy" id="35608"/>
    <lineage>
        <taxon>Eukaryota</taxon>
        <taxon>Viridiplantae</taxon>
        <taxon>Streptophyta</taxon>
        <taxon>Embryophyta</taxon>
        <taxon>Tracheophyta</taxon>
        <taxon>Spermatophyta</taxon>
        <taxon>Magnoliopsida</taxon>
        <taxon>eudicotyledons</taxon>
        <taxon>Gunneridae</taxon>
        <taxon>Pentapetalae</taxon>
        <taxon>asterids</taxon>
        <taxon>campanulids</taxon>
        <taxon>Asterales</taxon>
        <taxon>Asteraceae</taxon>
        <taxon>Asteroideae</taxon>
        <taxon>Anthemideae</taxon>
        <taxon>Artemisiinae</taxon>
        <taxon>Artemisia</taxon>
    </lineage>
</organism>
<gene>
    <name evidence="1" type="ORF">CTI12_AA453540</name>
</gene>
<dbReference type="OrthoDB" id="1938144at2759"/>
<accession>A0A2U1LS91</accession>
<dbReference type="PANTHER" id="PTHR31973">
    <property type="entry name" value="POLYPROTEIN, PUTATIVE-RELATED"/>
    <property type="match status" value="1"/>
</dbReference>
<evidence type="ECO:0000313" key="2">
    <source>
        <dbReference type="Proteomes" id="UP000245207"/>
    </source>
</evidence>
<sequence length="177" mass="20511">MFIKIHCGTYKGSTMFVTKKIDENHTCPKTITRKHHKNANKSLIGYLVKEQLEDPNREYKPKYIIKDMDVCFGVNISYQQAYRGLHKGLEILRGSPVESFEKLPYYCHNLEKKNPGTVTKIKVDKEGRFEILFIFIGIALQKMATLRIALQSQKWFKKSTYIATYEESINPVGDIEA</sequence>
<comment type="caution">
    <text evidence="1">The sequence shown here is derived from an EMBL/GenBank/DDBJ whole genome shotgun (WGS) entry which is preliminary data.</text>
</comment>
<dbReference type="Proteomes" id="UP000245207">
    <property type="component" value="Unassembled WGS sequence"/>
</dbReference>
<keyword evidence="2" id="KW-1185">Reference proteome</keyword>
<dbReference type="STRING" id="35608.A0A2U1LS91"/>
<proteinExistence type="predicted"/>
<dbReference type="PANTHER" id="PTHR31973:SF187">
    <property type="entry name" value="MUTATOR TRANSPOSASE MUDRA PROTEIN"/>
    <property type="match status" value="1"/>
</dbReference>
<name>A0A2U1LS91_ARTAN</name>
<dbReference type="AlphaFoldDB" id="A0A2U1LS91"/>
<dbReference type="EMBL" id="PKPP01008003">
    <property type="protein sequence ID" value="PWA51868.1"/>
    <property type="molecule type" value="Genomic_DNA"/>
</dbReference>
<protein>
    <submittedName>
        <fullName evidence="1">Transposase, MuDR, MULE transposase domain protein</fullName>
    </submittedName>
</protein>
<reference evidence="1 2" key="1">
    <citation type="journal article" date="2018" name="Mol. Plant">
        <title>The genome of Artemisia annua provides insight into the evolution of Asteraceae family and artemisinin biosynthesis.</title>
        <authorList>
            <person name="Shen Q."/>
            <person name="Zhang L."/>
            <person name="Liao Z."/>
            <person name="Wang S."/>
            <person name="Yan T."/>
            <person name="Shi P."/>
            <person name="Liu M."/>
            <person name="Fu X."/>
            <person name="Pan Q."/>
            <person name="Wang Y."/>
            <person name="Lv Z."/>
            <person name="Lu X."/>
            <person name="Zhang F."/>
            <person name="Jiang W."/>
            <person name="Ma Y."/>
            <person name="Chen M."/>
            <person name="Hao X."/>
            <person name="Li L."/>
            <person name="Tang Y."/>
            <person name="Lv G."/>
            <person name="Zhou Y."/>
            <person name="Sun X."/>
            <person name="Brodelius P.E."/>
            <person name="Rose J.K.C."/>
            <person name="Tang K."/>
        </authorList>
    </citation>
    <scope>NUCLEOTIDE SEQUENCE [LARGE SCALE GENOMIC DNA]</scope>
    <source>
        <strain evidence="2">cv. Huhao1</strain>
        <tissue evidence="1">Leaf</tissue>
    </source>
</reference>